<reference evidence="3 4" key="1">
    <citation type="journal article" date="2022" name="IScience">
        <title>An ultrasensitive nanofiber-based assay for enzymatic hydrolysis and deep-sea microbial degradation of cellulose.</title>
        <authorList>
            <person name="Tsudome M."/>
            <person name="Tachioka M."/>
            <person name="Miyazaki M."/>
            <person name="Uchimura K."/>
            <person name="Tsuda M."/>
            <person name="Takaki Y."/>
            <person name="Deguchi S."/>
        </authorList>
    </citation>
    <scope>NUCLEOTIDE SEQUENCE [LARGE SCALE GENOMIC DNA]</scope>
    <source>
        <strain evidence="3 4">GE09</strain>
    </source>
</reference>
<keyword evidence="3" id="KW-0012">Acyltransferase</keyword>
<dbReference type="InterPro" id="IPR038765">
    <property type="entry name" value="Papain-like_cys_pep_sf"/>
</dbReference>
<dbReference type="PRINTS" id="PR01543">
    <property type="entry name" value="ANATRNSFRASE"/>
</dbReference>
<dbReference type="EC" id="2.3.1.118" evidence="3"/>
<dbReference type="Pfam" id="PF00797">
    <property type="entry name" value="Acetyltransf_2"/>
    <property type="match status" value="1"/>
</dbReference>
<keyword evidence="4" id="KW-1185">Reference proteome</keyword>
<keyword evidence="3" id="KW-0808">Transferase</keyword>
<dbReference type="SUPFAM" id="SSF54001">
    <property type="entry name" value="Cysteine proteinases"/>
    <property type="match status" value="1"/>
</dbReference>
<dbReference type="KEGG" id="marq:MARGE09_P1496"/>
<protein>
    <submittedName>
        <fullName evidence="3">N-hydroxyarylamine O-acetyltransferase</fullName>
        <ecNumber evidence="3">2.3.1.118</ecNumber>
    </submittedName>
</protein>
<dbReference type="PANTHER" id="PTHR11786">
    <property type="entry name" value="N-HYDROXYARYLAMINE O-ACETYLTRANSFERASE"/>
    <property type="match status" value="1"/>
</dbReference>
<sequence>MDSTNSPLDYHPSNAFLPRYLERIGFTGEANNSLESICALMQQQLETIPFENTEVQNGYIVSLEPDVFIDKIITQKRGGYCYELNGLFALVLQALAVEYQLVACRPMFYPAKRPKTHMALVATIDGEQYLLDLGFGSHGIRAPMNLKDTNTNITQCGEQFFLSQQDNNFLLEAIINNERLPQYSFNLNHYEFIDFAPANYMNSTHPDTLFVKQLIALIFTPTGKKVMLGNRLRITQGGTVTESTVNDINSALTEHFQLPPNSLTAQLAS</sequence>
<dbReference type="Gene3D" id="2.40.128.150">
    <property type="entry name" value="Cysteine proteinases"/>
    <property type="match status" value="1"/>
</dbReference>
<organism evidence="3 4">
    <name type="scientific">Marinagarivorans cellulosilyticus</name>
    <dbReference type="NCBI Taxonomy" id="2721545"/>
    <lineage>
        <taxon>Bacteria</taxon>
        <taxon>Pseudomonadati</taxon>
        <taxon>Pseudomonadota</taxon>
        <taxon>Gammaproteobacteria</taxon>
        <taxon>Cellvibrionales</taxon>
        <taxon>Cellvibrionaceae</taxon>
        <taxon>Marinagarivorans</taxon>
    </lineage>
</organism>
<comment type="similarity">
    <text evidence="1 2">Belongs to the arylamine N-acetyltransferase family.</text>
</comment>
<dbReference type="GO" id="GO:0046990">
    <property type="term" value="F:N-hydroxyarylamine O-acetyltransferase activity"/>
    <property type="evidence" value="ECO:0007669"/>
    <property type="project" value="UniProtKB-EC"/>
</dbReference>
<dbReference type="PANTHER" id="PTHR11786:SF0">
    <property type="entry name" value="ARYLAMINE N-ACETYLTRANSFERASE 4-RELATED"/>
    <property type="match status" value="1"/>
</dbReference>
<name>A0AAN1WGU5_9GAMM</name>
<gene>
    <name evidence="3" type="ORF">MARGE09_P1496</name>
</gene>
<evidence type="ECO:0000313" key="3">
    <source>
        <dbReference type="EMBL" id="BCD97295.1"/>
    </source>
</evidence>
<accession>A0AAN1WGU5</accession>
<dbReference type="RefSeq" id="WP_236986768.1">
    <property type="nucleotide sequence ID" value="NZ_AP023086.1"/>
</dbReference>
<dbReference type="InterPro" id="IPR001447">
    <property type="entry name" value="Arylamine_N-AcTrfase"/>
</dbReference>
<evidence type="ECO:0000256" key="1">
    <source>
        <dbReference type="ARBA" id="ARBA00006547"/>
    </source>
</evidence>
<dbReference type="Proteomes" id="UP001320119">
    <property type="component" value="Chromosome"/>
</dbReference>
<dbReference type="AlphaFoldDB" id="A0AAN1WGU5"/>
<evidence type="ECO:0000256" key="2">
    <source>
        <dbReference type="RuleBase" id="RU003452"/>
    </source>
</evidence>
<proteinExistence type="inferred from homology"/>
<dbReference type="Gene3D" id="3.30.2140.10">
    <property type="entry name" value="Arylamine N-acetyltransferase"/>
    <property type="match status" value="1"/>
</dbReference>
<evidence type="ECO:0000313" key="4">
    <source>
        <dbReference type="Proteomes" id="UP001320119"/>
    </source>
</evidence>
<dbReference type="EMBL" id="AP023086">
    <property type="protein sequence ID" value="BCD97295.1"/>
    <property type="molecule type" value="Genomic_DNA"/>
</dbReference>